<evidence type="ECO:0000256" key="2">
    <source>
        <dbReference type="SAM" id="MobiDB-lite"/>
    </source>
</evidence>
<dbReference type="Proteomes" id="UP000309676">
    <property type="component" value="Unassembled WGS sequence"/>
</dbReference>
<dbReference type="InterPro" id="IPR050282">
    <property type="entry name" value="Cycloisomerase_2"/>
</dbReference>
<accession>A0A5R9G926</accession>
<dbReference type="InterPro" id="IPR011048">
    <property type="entry name" value="Haem_d1_sf"/>
</dbReference>
<dbReference type="RefSeq" id="WP_138193168.1">
    <property type="nucleotide sequence ID" value="NZ_VCIW01000003.1"/>
</dbReference>
<dbReference type="Pfam" id="PF10282">
    <property type="entry name" value="Lactonase"/>
    <property type="match status" value="1"/>
</dbReference>
<dbReference type="PANTHER" id="PTHR30344:SF1">
    <property type="entry name" value="6-PHOSPHOGLUCONOLACTONASE"/>
    <property type="match status" value="1"/>
</dbReference>
<protein>
    <submittedName>
        <fullName evidence="3">Lactonase family protein</fullName>
    </submittedName>
</protein>
<dbReference type="GO" id="GO:0005829">
    <property type="term" value="C:cytosol"/>
    <property type="evidence" value="ECO:0007669"/>
    <property type="project" value="TreeGrafter"/>
</dbReference>
<organism evidence="3 4">
    <name type="scientific">Paenibacillus antri</name>
    <dbReference type="NCBI Taxonomy" id="2582848"/>
    <lineage>
        <taxon>Bacteria</taxon>
        <taxon>Bacillati</taxon>
        <taxon>Bacillota</taxon>
        <taxon>Bacilli</taxon>
        <taxon>Bacillales</taxon>
        <taxon>Paenibacillaceae</taxon>
        <taxon>Paenibacillus</taxon>
    </lineage>
</organism>
<dbReference type="Gene3D" id="2.130.10.10">
    <property type="entry name" value="YVTN repeat-like/Quinoprotein amine dehydrogenase"/>
    <property type="match status" value="1"/>
</dbReference>
<dbReference type="GO" id="GO:0017057">
    <property type="term" value="F:6-phosphogluconolactonase activity"/>
    <property type="evidence" value="ECO:0007669"/>
    <property type="project" value="TreeGrafter"/>
</dbReference>
<evidence type="ECO:0000313" key="3">
    <source>
        <dbReference type="EMBL" id="TLS52927.1"/>
    </source>
</evidence>
<gene>
    <name evidence="3" type="ORF">FE782_06010</name>
</gene>
<dbReference type="PANTHER" id="PTHR30344">
    <property type="entry name" value="6-PHOSPHOGLUCONOLACTONASE-RELATED"/>
    <property type="match status" value="1"/>
</dbReference>
<comment type="caution">
    <text evidence="3">The sequence shown here is derived from an EMBL/GenBank/DDBJ whole genome shotgun (WGS) entry which is preliminary data.</text>
</comment>
<keyword evidence="4" id="KW-1185">Reference proteome</keyword>
<sequence>MYLYVGSYEQASKPGIRRYRYDAESGALTYEAGFSGLENPSFLTANRAGTALYAVSETSEGEVAAFGIGPDGELRPLGRRSTGGAHPCHLTLSEDETRLFVSNYSGGSVAVFPVLADGSLGERSSLTSHEGNGPRADRQEAPHPHSVNLTPDGRHLLVPDLGIDRVAAYALEGGRFERIASIALASGDGPRHMAFHPTLPVAYVVNELSCTVAAFGTADGDPAAYAALGTVSTLPAGYALDNTCADIHVSPDGRFVYASNRGHDSLAVFKVQDEGRLEPAGFAPTNGKTPRHFAIAPDGRFVLVAAQDSDAIRVFAADAATGRLEEAHRYDSIRRPVCLTFVG</sequence>
<name>A0A5R9G926_9BACL</name>
<dbReference type="EMBL" id="VCIW01000003">
    <property type="protein sequence ID" value="TLS52927.1"/>
    <property type="molecule type" value="Genomic_DNA"/>
</dbReference>
<dbReference type="FunFam" id="2.130.10.10:FF:000306">
    <property type="entry name" value="3-carboxymuconate cyclase"/>
    <property type="match status" value="1"/>
</dbReference>
<dbReference type="OrthoDB" id="9790815at2"/>
<feature type="region of interest" description="Disordered" evidence="2">
    <location>
        <begin position="122"/>
        <end position="152"/>
    </location>
</feature>
<evidence type="ECO:0000256" key="1">
    <source>
        <dbReference type="ARBA" id="ARBA00005564"/>
    </source>
</evidence>
<reference evidence="3 4" key="1">
    <citation type="submission" date="2019-05" db="EMBL/GenBank/DDBJ databases">
        <authorList>
            <person name="Narsing Rao M.P."/>
            <person name="Li W.J."/>
        </authorList>
    </citation>
    <scope>NUCLEOTIDE SEQUENCE [LARGE SCALE GENOMIC DNA]</scope>
    <source>
        <strain evidence="3 4">SYSU_K30003</strain>
    </source>
</reference>
<dbReference type="InterPro" id="IPR019405">
    <property type="entry name" value="Lactonase_7-beta_prop"/>
</dbReference>
<dbReference type="SUPFAM" id="SSF51004">
    <property type="entry name" value="C-terminal (heme d1) domain of cytochrome cd1-nitrite reductase"/>
    <property type="match status" value="1"/>
</dbReference>
<evidence type="ECO:0000313" key="4">
    <source>
        <dbReference type="Proteomes" id="UP000309676"/>
    </source>
</evidence>
<dbReference type="AlphaFoldDB" id="A0A5R9G926"/>
<dbReference type="InterPro" id="IPR015943">
    <property type="entry name" value="WD40/YVTN_repeat-like_dom_sf"/>
</dbReference>
<comment type="similarity">
    <text evidence="1">Belongs to the cycloisomerase 2 family.</text>
</comment>
<proteinExistence type="inferred from homology"/>